<name>A0A939EWH6_9BACT</name>
<protein>
    <submittedName>
        <fullName evidence="1">Uncharacterized protein</fullName>
    </submittedName>
</protein>
<keyword evidence="2" id="KW-1185">Reference proteome</keyword>
<accession>A0A939EWH6</accession>
<evidence type="ECO:0000313" key="2">
    <source>
        <dbReference type="Proteomes" id="UP000664144"/>
    </source>
</evidence>
<gene>
    <name evidence="1" type="ORF">J0X19_10910</name>
</gene>
<proteinExistence type="predicted"/>
<evidence type="ECO:0000313" key="1">
    <source>
        <dbReference type="EMBL" id="MBO0358456.1"/>
    </source>
</evidence>
<reference evidence="1" key="1">
    <citation type="submission" date="2021-03" db="EMBL/GenBank/DDBJ databases">
        <authorList>
            <person name="Kim M.K."/>
        </authorList>
    </citation>
    <scope>NUCLEOTIDE SEQUENCE</scope>
    <source>
        <strain evidence="1">BT186</strain>
    </source>
</reference>
<sequence>MNPHGLQLATSTVLYRQLRDTLTGCPASFLRPHDAVIIRQLAHQAWLKAVVRGTRNLHYSSNTATYCVPKSGALSASTFIFF</sequence>
<comment type="caution">
    <text evidence="1">The sequence shown here is derived from an EMBL/GenBank/DDBJ whole genome shotgun (WGS) entry which is preliminary data.</text>
</comment>
<organism evidence="1 2">
    <name type="scientific">Hymenobacter telluris</name>
    <dbReference type="NCBI Taxonomy" id="2816474"/>
    <lineage>
        <taxon>Bacteria</taxon>
        <taxon>Pseudomonadati</taxon>
        <taxon>Bacteroidota</taxon>
        <taxon>Cytophagia</taxon>
        <taxon>Cytophagales</taxon>
        <taxon>Hymenobacteraceae</taxon>
        <taxon>Hymenobacter</taxon>
    </lineage>
</organism>
<dbReference type="Proteomes" id="UP000664144">
    <property type="component" value="Unassembled WGS sequence"/>
</dbReference>
<dbReference type="EMBL" id="JAFLQZ010000006">
    <property type="protein sequence ID" value="MBO0358456.1"/>
    <property type="molecule type" value="Genomic_DNA"/>
</dbReference>
<dbReference type="AlphaFoldDB" id="A0A939EWH6"/>